<dbReference type="Proteomes" id="UP000594638">
    <property type="component" value="Unassembled WGS sequence"/>
</dbReference>
<keyword evidence="2" id="KW-0645">Protease</keyword>
<keyword evidence="2" id="KW-0121">Carboxypeptidase</keyword>
<dbReference type="GO" id="GO:0006508">
    <property type="term" value="P:proteolysis"/>
    <property type="evidence" value="ECO:0007669"/>
    <property type="project" value="InterPro"/>
</dbReference>
<keyword evidence="3" id="KW-1185">Reference proteome</keyword>
<dbReference type="InterPro" id="IPR001563">
    <property type="entry name" value="Peptidase_S10"/>
</dbReference>
<dbReference type="AlphaFoldDB" id="A0A8S0TGR4"/>
<dbReference type="Gene3D" id="3.40.50.11320">
    <property type="match status" value="1"/>
</dbReference>
<comment type="similarity">
    <text evidence="1">Belongs to the peptidase S10 family.</text>
</comment>
<sequence>MLIYIFVSGDVDAVVPVTGTRYSIGAMNLKVIKPWRPWLDETDEFVALVIRFHNFSPRELSLY</sequence>
<accession>A0A8S0TGR4</accession>
<organism evidence="2 3">
    <name type="scientific">Olea europaea subsp. europaea</name>
    <dbReference type="NCBI Taxonomy" id="158383"/>
    <lineage>
        <taxon>Eukaryota</taxon>
        <taxon>Viridiplantae</taxon>
        <taxon>Streptophyta</taxon>
        <taxon>Embryophyta</taxon>
        <taxon>Tracheophyta</taxon>
        <taxon>Spermatophyta</taxon>
        <taxon>Magnoliopsida</taxon>
        <taxon>eudicotyledons</taxon>
        <taxon>Gunneridae</taxon>
        <taxon>Pentapetalae</taxon>
        <taxon>asterids</taxon>
        <taxon>lamiids</taxon>
        <taxon>Lamiales</taxon>
        <taxon>Oleaceae</taxon>
        <taxon>Oleeae</taxon>
        <taxon>Olea</taxon>
    </lineage>
</organism>
<dbReference type="InterPro" id="IPR029058">
    <property type="entry name" value="AB_hydrolase_fold"/>
</dbReference>
<dbReference type="GO" id="GO:0004185">
    <property type="term" value="F:serine-type carboxypeptidase activity"/>
    <property type="evidence" value="ECO:0007669"/>
    <property type="project" value="InterPro"/>
</dbReference>
<evidence type="ECO:0000313" key="2">
    <source>
        <dbReference type="EMBL" id="CAA3004500.1"/>
    </source>
</evidence>
<comment type="caution">
    <text evidence="2">The sequence shown here is derived from an EMBL/GenBank/DDBJ whole genome shotgun (WGS) entry which is preliminary data.</text>
</comment>
<dbReference type="EMBL" id="CACTIH010006249">
    <property type="protein sequence ID" value="CAA3004500.1"/>
    <property type="molecule type" value="Genomic_DNA"/>
</dbReference>
<protein>
    <submittedName>
        <fullName evidence="2">Serine carboxypeptidase-like 26</fullName>
    </submittedName>
</protein>
<dbReference type="Gramene" id="OE9A110764T1">
    <property type="protein sequence ID" value="OE9A110764C1"/>
    <property type="gene ID" value="OE9A110764"/>
</dbReference>
<dbReference type="Pfam" id="PF00450">
    <property type="entry name" value="Peptidase_S10"/>
    <property type="match status" value="1"/>
</dbReference>
<name>A0A8S0TGR4_OLEEU</name>
<gene>
    <name evidence="2" type="ORF">OLEA9_A110764</name>
</gene>
<evidence type="ECO:0000256" key="1">
    <source>
        <dbReference type="ARBA" id="ARBA00009431"/>
    </source>
</evidence>
<keyword evidence="2" id="KW-0378">Hydrolase</keyword>
<dbReference type="SUPFAM" id="SSF53474">
    <property type="entry name" value="alpha/beta-Hydrolases"/>
    <property type="match status" value="1"/>
</dbReference>
<reference evidence="2 3" key="1">
    <citation type="submission" date="2019-12" db="EMBL/GenBank/DDBJ databases">
        <authorList>
            <person name="Alioto T."/>
            <person name="Alioto T."/>
            <person name="Gomez Garrido J."/>
        </authorList>
    </citation>
    <scope>NUCLEOTIDE SEQUENCE [LARGE SCALE GENOMIC DNA]</scope>
</reference>
<proteinExistence type="inferred from homology"/>
<dbReference type="OrthoDB" id="443318at2759"/>
<evidence type="ECO:0000313" key="3">
    <source>
        <dbReference type="Proteomes" id="UP000594638"/>
    </source>
</evidence>